<feature type="transmembrane region" description="Helical" evidence="1">
    <location>
        <begin position="50"/>
        <end position="70"/>
    </location>
</feature>
<proteinExistence type="predicted"/>
<evidence type="ECO:0000313" key="3">
    <source>
        <dbReference type="Proteomes" id="UP001230253"/>
    </source>
</evidence>
<comment type="caution">
    <text evidence="2">The sequence shown here is derived from an EMBL/GenBank/DDBJ whole genome shotgun (WGS) entry which is preliminary data.</text>
</comment>
<protein>
    <submittedName>
        <fullName evidence="2">Uncharacterized protein</fullName>
    </submittedName>
</protein>
<evidence type="ECO:0000256" key="1">
    <source>
        <dbReference type="SAM" id="Phobius"/>
    </source>
</evidence>
<keyword evidence="1" id="KW-1133">Transmembrane helix</keyword>
<dbReference type="Proteomes" id="UP001230253">
    <property type="component" value="Unassembled WGS sequence"/>
</dbReference>
<dbReference type="RefSeq" id="WP_307152767.1">
    <property type="nucleotide sequence ID" value="NZ_JAUSUK010000001.1"/>
</dbReference>
<name>A0ABU0C1T9_9BRAD</name>
<keyword evidence="3" id="KW-1185">Reference proteome</keyword>
<feature type="transmembrane region" description="Helical" evidence="1">
    <location>
        <begin position="226"/>
        <end position="243"/>
    </location>
</feature>
<accession>A0ABU0C1T9</accession>
<keyword evidence="1" id="KW-0472">Membrane</keyword>
<evidence type="ECO:0000313" key="2">
    <source>
        <dbReference type="EMBL" id="MDQ0324483.1"/>
    </source>
</evidence>
<sequence>MLGKLPDLIDKAFFIGYFLPAAILVGGIELCLHAFGVLPAFLAVEKISDFFDAVVLIAAVWLLAILLLALNRTLLRLMEGYVHVFPFTLMEFWKRTAFRYDVKPVLDLQAEIDAAAQYGRPAPDYPSDHSERLRRAAEDYPHAQEHVLATRFGNVFRALEVHSAVIYGLDAIPAWPRLESVIPESFSKLIDEAKAQLDFAVNTFYAGLVILGLYGGLAAWSQELPAWWLPPLALLVAIIARHMSLDALHQYGDYVKASFDLYRPELANRLGLSLPDNAKDEIRMWTLVSQYLIYRHHGTYAALDEFRRKGENGAG</sequence>
<dbReference type="EMBL" id="JAUSUK010000001">
    <property type="protein sequence ID" value="MDQ0324483.1"/>
    <property type="molecule type" value="Genomic_DNA"/>
</dbReference>
<organism evidence="2 3">
    <name type="scientific">Rhodopseudomonas julia</name>
    <dbReference type="NCBI Taxonomy" id="200617"/>
    <lineage>
        <taxon>Bacteria</taxon>
        <taxon>Pseudomonadati</taxon>
        <taxon>Pseudomonadota</taxon>
        <taxon>Alphaproteobacteria</taxon>
        <taxon>Hyphomicrobiales</taxon>
        <taxon>Nitrobacteraceae</taxon>
        <taxon>Rhodopseudomonas</taxon>
    </lineage>
</organism>
<keyword evidence="1" id="KW-0812">Transmembrane</keyword>
<feature type="transmembrane region" description="Helical" evidence="1">
    <location>
        <begin position="199"/>
        <end position="220"/>
    </location>
</feature>
<feature type="transmembrane region" description="Helical" evidence="1">
    <location>
        <begin position="12"/>
        <end position="38"/>
    </location>
</feature>
<reference evidence="2 3" key="1">
    <citation type="submission" date="2023-07" db="EMBL/GenBank/DDBJ databases">
        <title>Genomic Encyclopedia of Type Strains, Phase IV (KMG-IV): sequencing the most valuable type-strain genomes for metagenomic binning, comparative biology and taxonomic classification.</title>
        <authorList>
            <person name="Goeker M."/>
        </authorList>
    </citation>
    <scope>NUCLEOTIDE SEQUENCE [LARGE SCALE GENOMIC DNA]</scope>
    <source>
        <strain evidence="2 3">DSM 11549</strain>
    </source>
</reference>
<gene>
    <name evidence="2" type="ORF">J2R99_000332</name>
</gene>